<dbReference type="InterPro" id="IPR022742">
    <property type="entry name" value="Hydrolase_4"/>
</dbReference>
<dbReference type="InterPro" id="IPR029058">
    <property type="entry name" value="AB_hydrolase_fold"/>
</dbReference>
<dbReference type="Proteomes" id="UP000574133">
    <property type="component" value="Unassembled WGS sequence"/>
</dbReference>
<dbReference type="PRINTS" id="PR00111">
    <property type="entry name" value="ABHYDROLASE"/>
</dbReference>
<accession>A0A841T924</accession>
<dbReference type="Pfam" id="PF12146">
    <property type="entry name" value="Hydrolase_4"/>
    <property type="match status" value="1"/>
</dbReference>
<protein>
    <submittedName>
        <fullName evidence="2">Lysophospholipase</fullName>
    </submittedName>
</protein>
<sequence length="282" mass="31168">MLRTEEGIFHGAGGYELFYRAILPNTAPKAAVIALHGLGDHSGGMANMTQRLAEQGYAVYAFDLRGHGRNPGTRAYIRKWEEYTDDLHLFRQKVELEQPNSPLYLIGHSLGGAISIDYALRRSAGLAGLAAIAPALTYEMKLPEKVLVAVLSIVKPDFTVNSKPDFTALTKDPEARARLASDELRHYSVTPGLGRGLANAIKRIESSAHTLSLPFLLQYGLADPVTPPGKLRLFFDSIPSGDKRRIEYPDMLHRPYDDLERERFLADLTGWLDRKNAEAAPG</sequence>
<reference evidence="2 3" key="1">
    <citation type="submission" date="2020-08" db="EMBL/GenBank/DDBJ databases">
        <title>Cohnella phylogeny.</title>
        <authorList>
            <person name="Dunlap C."/>
        </authorList>
    </citation>
    <scope>NUCLEOTIDE SEQUENCE [LARGE SCALE GENOMIC DNA]</scope>
    <source>
        <strain evidence="2 3">DSM 103658</strain>
    </source>
</reference>
<dbReference type="SUPFAM" id="SSF53474">
    <property type="entry name" value="alpha/beta-Hydrolases"/>
    <property type="match status" value="1"/>
</dbReference>
<proteinExistence type="predicted"/>
<comment type="caution">
    <text evidence="2">The sequence shown here is derived from an EMBL/GenBank/DDBJ whole genome shotgun (WGS) entry which is preliminary data.</text>
</comment>
<dbReference type="InterPro" id="IPR051044">
    <property type="entry name" value="MAG_DAG_Lipase"/>
</dbReference>
<evidence type="ECO:0000313" key="3">
    <source>
        <dbReference type="Proteomes" id="UP000574133"/>
    </source>
</evidence>
<evidence type="ECO:0000259" key="1">
    <source>
        <dbReference type="Pfam" id="PF12146"/>
    </source>
</evidence>
<evidence type="ECO:0000313" key="2">
    <source>
        <dbReference type="EMBL" id="MBB6678013.1"/>
    </source>
</evidence>
<dbReference type="EMBL" id="JACJVN010000043">
    <property type="protein sequence ID" value="MBB6678013.1"/>
    <property type="molecule type" value="Genomic_DNA"/>
</dbReference>
<name>A0A841T924_9BACL</name>
<keyword evidence="3" id="KW-1185">Reference proteome</keyword>
<organism evidence="2 3">
    <name type="scientific">Cohnella lubricantis</name>
    <dbReference type="NCBI Taxonomy" id="2163172"/>
    <lineage>
        <taxon>Bacteria</taxon>
        <taxon>Bacillati</taxon>
        <taxon>Bacillota</taxon>
        <taxon>Bacilli</taxon>
        <taxon>Bacillales</taxon>
        <taxon>Paenibacillaceae</taxon>
        <taxon>Cohnella</taxon>
    </lineage>
</organism>
<dbReference type="RefSeq" id="WP_185179290.1">
    <property type="nucleotide sequence ID" value="NZ_CBCSEP010000015.1"/>
</dbReference>
<dbReference type="InterPro" id="IPR000073">
    <property type="entry name" value="AB_hydrolase_1"/>
</dbReference>
<feature type="domain" description="Serine aminopeptidase S33" evidence="1">
    <location>
        <begin position="27"/>
        <end position="257"/>
    </location>
</feature>
<dbReference type="PANTHER" id="PTHR11614">
    <property type="entry name" value="PHOSPHOLIPASE-RELATED"/>
    <property type="match status" value="1"/>
</dbReference>
<gene>
    <name evidence="2" type="ORF">H4Q31_11830</name>
</gene>
<dbReference type="AlphaFoldDB" id="A0A841T924"/>
<dbReference type="Gene3D" id="3.40.50.1820">
    <property type="entry name" value="alpha/beta hydrolase"/>
    <property type="match status" value="1"/>
</dbReference>